<comment type="caution">
    <text evidence="1">The sequence shown here is derived from an EMBL/GenBank/DDBJ whole genome shotgun (WGS) entry which is preliminary data.</text>
</comment>
<dbReference type="RefSeq" id="WP_137612694.1">
    <property type="nucleotide sequence ID" value="NZ_BJDW01000001.1"/>
</dbReference>
<reference evidence="1 2" key="1">
    <citation type="submission" date="2023-03" db="EMBL/GenBank/DDBJ databases">
        <authorList>
            <person name="Shen W."/>
            <person name="Cai J."/>
        </authorList>
    </citation>
    <scope>NUCLEOTIDE SEQUENCE [LARGE SCALE GENOMIC DNA]</scope>
    <source>
        <strain evidence="1 2">B101</strain>
    </source>
</reference>
<name>A0ABU3FRV3_9ENTE</name>
<sequence>MKVLFVFDDQEYSSFFVYDLTSGVNSLLRVSPEIKIQKLTLGELYTQVPIEKFLAYFSLAFSIEVKKYLILKKADSLLGVKEAGLEADGKMPITVYKEFTALKNNQTFQKGEQRLTLAEIDAYISYQIDQDGRIDVFERQEDIIRLMKRKTVRPRLSAITNNYGMVKEYSGSNLHLKDMLKMGTGYLAKGSARMNKINVPEMGSFSIEGNFPYRLGAIDWSKNAVKLRKDLIL</sequence>
<proteinExistence type="predicted"/>
<evidence type="ECO:0000313" key="1">
    <source>
        <dbReference type="EMBL" id="MDT2827602.1"/>
    </source>
</evidence>
<protein>
    <submittedName>
        <fullName evidence="1">Uncharacterized protein</fullName>
    </submittedName>
</protein>
<dbReference type="Gene3D" id="3.40.630.190">
    <property type="entry name" value="LCP protein"/>
    <property type="match status" value="1"/>
</dbReference>
<evidence type="ECO:0000313" key="2">
    <source>
        <dbReference type="Proteomes" id="UP001265301"/>
    </source>
</evidence>
<gene>
    <name evidence="1" type="ORF">P7H59_03935</name>
</gene>
<keyword evidence="2" id="KW-1185">Reference proteome</keyword>
<organism evidence="1 2">
    <name type="scientific">Enterococcus viikkiensis</name>
    <dbReference type="NCBI Taxonomy" id="930854"/>
    <lineage>
        <taxon>Bacteria</taxon>
        <taxon>Bacillati</taxon>
        <taxon>Bacillota</taxon>
        <taxon>Bacilli</taxon>
        <taxon>Lactobacillales</taxon>
        <taxon>Enterococcaceae</taxon>
        <taxon>Enterococcus</taxon>
    </lineage>
</organism>
<dbReference type="EMBL" id="JARQBN010000004">
    <property type="protein sequence ID" value="MDT2827602.1"/>
    <property type="molecule type" value="Genomic_DNA"/>
</dbReference>
<accession>A0ABU3FRV3</accession>
<dbReference type="Proteomes" id="UP001265301">
    <property type="component" value="Unassembled WGS sequence"/>
</dbReference>